<name>A0ABS7G3I3_9ACTN</name>
<dbReference type="EMBL" id="JAIBOA010000032">
    <property type="protein sequence ID" value="MBW8487281.1"/>
    <property type="molecule type" value="Genomic_DNA"/>
</dbReference>
<sequence length="162" mass="18066">MMRFALYGHAIMRGTERFTPRFHECRCLAAAEELTAPHGSIVARYFDLDREQQPGTSRRGRPTWDQCPQARALTQAVGTDLFDAVVIPELNRHTFHGVTLWDFNAYLRLHGKQLWTLGTAGPVDPTNPTHVLYLLLFAGVAAPSPPVCPQHITDCGKDGDAR</sequence>
<proteinExistence type="predicted"/>
<dbReference type="RefSeq" id="WP_220170517.1">
    <property type="nucleotide sequence ID" value="NZ_JAIBOA010000032.1"/>
</dbReference>
<accession>A0ABS7G3I3</accession>
<comment type="caution">
    <text evidence="1">The sequence shown here is derived from an EMBL/GenBank/DDBJ whole genome shotgun (WGS) entry which is preliminary data.</text>
</comment>
<gene>
    <name evidence="1" type="ORF">K1Y72_33355</name>
</gene>
<keyword evidence="2" id="KW-1185">Reference proteome</keyword>
<evidence type="ECO:0000313" key="2">
    <source>
        <dbReference type="Proteomes" id="UP000774570"/>
    </source>
</evidence>
<organism evidence="1 2">
    <name type="scientific">Actinomadura parmotrematis</name>
    <dbReference type="NCBI Taxonomy" id="2864039"/>
    <lineage>
        <taxon>Bacteria</taxon>
        <taxon>Bacillati</taxon>
        <taxon>Actinomycetota</taxon>
        <taxon>Actinomycetes</taxon>
        <taxon>Streptosporangiales</taxon>
        <taxon>Thermomonosporaceae</taxon>
        <taxon>Actinomadura</taxon>
    </lineage>
</organism>
<evidence type="ECO:0000313" key="1">
    <source>
        <dbReference type="EMBL" id="MBW8487281.1"/>
    </source>
</evidence>
<evidence type="ECO:0008006" key="3">
    <source>
        <dbReference type="Google" id="ProtNLM"/>
    </source>
</evidence>
<dbReference type="Proteomes" id="UP000774570">
    <property type="component" value="Unassembled WGS sequence"/>
</dbReference>
<reference evidence="1 2" key="1">
    <citation type="submission" date="2021-07" db="EMBL/GenBank/DDBJ databases">
        <title>Actinomadura sp. PM05-2 isolated from lichen.</title>
        <authorList>
            <person name="Somphong A."/>
            <person name="Phongsopitanun W."/>
            <person name="Tanasupawat S."/>
            <person name="Peongsungnone V."/>
        </authorList>
    </citation>
    <scope>NUCLEOTIDE SEQUENCE [LARGE SCALE GENOMIC DNA]</scope>
    <source>
        <strain evidence="1 2">PM05-2</strain>
    </source>
</reference>
<protein>
    <recommendedName>
        <fullName evidence="3">Resolvase/invertase-type recombinase catalytic domain-containing protein</fullName>
    </recommendedName>
</protein>